<keyword evidence="2" id="KW-1185">Reference proteome</keyword>
<dbReference type="Pfam" id="PF06979">
    <property type="entry name" value="TMEM70"/>
    <property type="match status" value="1"/>
</dbReference>
<dbReference type="OrthoDB" id="156886at2759"/>
<dbReference type="PaxDb" id="8355-A0A1L8FT80"/>
<dbReference type="Proteomes" id="UP000186698">
    <property type="component" value="Chromosome 6S"/>
</dbReference>
<dbReference type="RefSeq" id="XP_018079297.1">
    <property type="nucleotide sequence ID" value="XM_018223808.2"/>
</dbReference>
<dbReference type="STRING" id="8355.A0A1L8FT80"/>
<dbReference type="InterPro" id="IPR045325">
    <property type="entry name" value="TMEM70/TMEM186/TMEM223"/>
</dbReference>
<dbReference type="OMA" id="DFVHLMG"/>
<keyword evidence="3" id="KW-0472">Membrane</keyword>
<dbReference type="InterPro" id="IPR009724">
    <property type="entry name" value="TMEM70"/>
</dbReference>
<keyword evidence="3" id="KW-0812">Transmembrane</keyword>
<accession>A0A1L8FT80</accession>
<organism evidence="2 3">
    <name type="scientific">Xenopus laevis</name>
    <name type="common">African clawed frog</name>
    <dbReference type="NCBI Taxonomy" id="8355"/>
    <lineage>
        <taxon>Eukaryota</taxon>
        <taxon>Metazoa</taxon>
        <taxon>Chordata</taxon>
        <taxon>Craniata</taxon>
        <taxon>Vertebrata</taxon>
        <taxon>Euteleostomi</taxon>
        <taxon>Amphibia</taxon>
        <taxon>Batrachia</taxon>
        <taxon>Anura</taxon>
        <taxon>Pipoidea</taxon>
        <taxon>Pipidae</taxon>
        <taxon>Xenopodinae</taxon>
        <taxon>Xenopus</taxon>
        <taxon>Xenopus</taxon>
    </lineage>
</organism>
<reference evidence="3" key="1">
    <citation type="submission" date="2025-08" db="UniProtKB">
        <authorList>
            <consortium name="RefSeq"/>
        </authorList>
    </citation>
    <scope>IDENTIFICATION</scope>
    <source>
        <strain evidence="3">J_2021</strain>
        <tissue evidence="3">Erythrocytes</tissue>
    </source>
</reference>
<evidence type="ECO:0000313" key="2">
    <source>
        <dbReference type="Proteomes" id="UP000186698"/>
    </source>
</evidence>
<comment type="similarity">
    <text evidence="1">Belongs to the TMEM70 family.</text>
</comment>
<dbReference type="Xenbase" id="XB-GENE-6487740">
    <property type="gene designation" value="tmem70.S"/>
</dbReference>
<dbReference type="AGR" id="Xenbase:XB-GENE-6487740"/>
<dbReference type="PANTHER" id="PTHR13281:SF0">
    <property type="entry name" value="TRANSMEMBRANE PROTEIN 70, MITOCHONDRIAL"/>
    <property type="match status" value="1"/>
</dbReference>
<dbReference type="GeneID" id="108695350"/>
<evidence type="ECO:0000313" key="4">
    <source>
        <dbReference type="Xenbase" id="XB-GENE-6487740"/>
    </source>
</evidence>
<proteinExistence type="inferred from homology"/>
<gene>
    <name evidence="3 4" type="primary">tmem70.S</name>
</gene>
<evidence type="ECO:0000313" key="3">
    <source>
        <dbReference type="RefSeq" id="XP_018079297.1"/>
    </source>
</evidence>
<dbReference type="GO" id="GO:0031966">
    <property type="term" value="C:mitochondrial membrane"/>
    <property type="evidence" value="ECO:0000318"/>
    <property type="project" value="GO_Central"/>
</dbReference>
<evidence type="ECO:0000256" key="1">
    <source>
        <dbReference type="ARBA" id="ARBA00005280"/>
    </source>
</evidence>
<dbReference type="KEGG" id="xla:108695350"/>
<sequence>MLRLTTCCRQSLAHSRARISAAGARSAPVYGVLFPKEGLGIARRRCEPSTQIILPNVTSVRYISTSQGAGNYEDGRLIYTGNLAKSVLGIKFFSYSTSIFSICLMPYILLQSGISVDSLALKIAFVSVVGFFTFVTPVTLHLITKGYVIRLYHNSETDTYTAVTYNALLAEKRTVFHPKDVEIPGVSKMFTTFYAQKKSMLVNPMLFGNPYDYNHLMGYDKPFTFSPEELSQSSEDKQK</sequence>
<name>A0A1L8FT80_XENLA</name>
<dbReference type="AlphaFoldDB" id="A0A1L8FT80"/>
<protein>
    <submittedName>
        <fullName evidence="3">Transmembrane protein 70, mitochondrial</fullName>
    </submittedName>
</protein>
<dbReference type="PANTHER" id="PTHR13281">
    <property type="entry name" value="TRANSMEMBRANE PROTEIN 70, MITOCHONDRIAL"/>
    <property type="match status" value="1"/>
</dbReference>
<dbReference type="CTD" id="108695350"/>
<dbReference type="Bgee" id="108695350">
    <property type="expression patterns" value="Expressed in oocyte and 19 other cell types or tissues"/>
</dbReference>
<dbReference type="GO" id="GO:0033615">
    <property type="term" value="P:mitochondrial proton-transporting ATP synthase complex assembly"/>
    <property type="evidence" value="ECO:0000318"/>
    <property type="project" value="GO_Central"/>
</dbReference>